<dbReference type="NCBIfam" id="NF004226">
    <property type="entry name" value="PRK05673.1"/>
    <property type="match status" value="1"/>
</dbReference>
<evidence type="ECO:0000256" key="7">
    <source>
        <dbReference type="ARBA" id="ARBA00022705"/>
    </source>
</evidence>
<dbReference type="EMBL" id="MZGV01000001">
    <property type="protein sequence ID" value="OPJ65131.1"/>
    <property type="molecule type" value="Genomic_DNA"/>
</dbReference>
<dbReference type="AlphaFoldDB" id="A0A1V4IYK7"/>
<dbReference type="InterPro" id="IPR012340">
    <property type="entry name" value="NA-bd_OB-fold"/>
</dbReference>
<dbReference type="NCBIfam" id="TIGR00594">
    <property type="entry name" value="polc"/>
    <property type="match status" value="1"/>
</dbReference>
<proteinExistence type="inferred from homology"/>
<dbReference type="PANTHER" id="PTHR32294:SF0">
    <property type="entry name" value="DNA POLYMERASE III SUBUNIT ALPHA"/>
    <property type="match status" value="1"/>
</dbReference>
<dbReference type="PANTHER" id="PTHR32294">
    <property type="entry name" value="DNA POLYMERASE III SUBUNIT ALPHA"/>
    <property type="match status" value="1"/>
</dbReference>
<evidence type="ECO:0000256" key="2">
    <source>
        <dbReference type="ARBA" id="ARBA00009496"/>
    </source>
</evidence>
<dbReference type="InterPro" id="IPR016195">
    <property type="entry name" value="Pol/histidinol_Pase-like"/>
</dbReference>
<dbReference type="GO" id="GO:0005737">
    <property type="term" value="C:cytoplasm"/>
    <property type="evidence" value="ECO:0007669"/>
    <property type="project" value="UniProtKB-SubCell"/>
</dbReference>
<organism evidence="12 13">
    <name type="scientific">Clostridium oryzae</name>
    <dbReference type="NCBI Taxonomy" id="1450648"/>
    <lineage>
        <taxon>Bacteria</taxon>
        <taxon>Bacillati</taxon>
        <taxon>Bacillota</taxon>
        <taxon>Clostridia</taxon>
        <taxon>Eubacteriales</taxon>
        <taxon>Clostridiaceae</taxon>
        <taxon>Clostridium</taxon>
    </lineage>
</organism>
<keyword evidence="13" id="KW-1185">Reference proteome</keyword>
<keyword evidence="7" id="KW-0235">DNA replication</keyword>
<dbReference type="Gene3D" id="2.40.50.140">
    <property type="entry name" value="Nucleic acid-binding proteins"/>
    <property type="match status" value="1"/>
</dbReference>
<evidence type="ECO:0000256" key="4">
    <source>
        <dbReference type="ARBA" id="ARBA00019114"/>
    </source>
</evidence>
<dbReference type="GO" id="GO:0008408">
    <property type="term" value="F:3'-5' exonuclease activity"/>
    <property type="evidence" value="ECO:0007669"/>
    <property type="project" value="InterPro"/>
</dbReference>
<comment type="similarity">
    <text evidence="2">Belongs to the DNA polymerase type-C family. DnaE subfamily.</text>
</comment>
<dbReference type="GO" id="GO:0006260">
    <property type="term" value="P:DNA replication"/>
    <property type="evidence" value="ECO:0007669"/>
    <property type="project" value="UniProtKB-KW"/>
</dbReference>
<evidence type="ECO:0000256" key="8">
    <source>
        <dbReference type="ARBA" id="ARBA00022932"/>
    </source>
</evidence>
<dbReference type="RefSeq" id="WP_207652147.1">
    <property type="nucleotide sequence ID" value="NZ_MZGV01000001.1"/>
</dbReference>
<dbReference type="STRING" id="1450648.CLORY_01310"/>
<evidence type="ECO:0000256" key="5">
    <source>
        <dbReference type="ARBA" id="ARBA00022679"/>
    </source>
</evidence>
<dbReference type="InterPro" id="IPR041931">
    <property type="entry name" value="DNA_pol3_alpha_thumb_dom"/>
</dbReference>
<dbReference type="InterPro" id="IPR004805">
    <property type="entry name" value="DnaE2/DnaE/PolC"/>
</dbReference>
<dbReference type="InterPro" id="IPR011708">
    <property type="entry name" value="DNA_pol3_alpha_NTPase_dom"/>
</dbReference>
<reference evidence="12 13" key="1">
    <citation type="submission" date="2017-03" db="EMBL/GenBank/DDBJ databases">
        <title>Genome sequence of Clostridium oryzae DSM 28571.</title>
        <authorList>
            <person name="Poehlein A."/>
            <person name="Daniel R."/>
        </authorList>
    </citation>
    <scope>NUCLEOTIDE SEQUENCE [LARGE SCALE GENOMIC DNA]</scope>
    <source>
        <strain evidence="12 13">DSM 28571</strain>
    </source>
</reference>
<evidence type="ECO:0000259" key="11">
    <source>
        <dbReference type="SMART" id="SM00481"/>
    </source>
</evidence>
<dbReference type="InterPro" id="IPR003141">
    <property type="entry name" value="Pol/His_phosphatase_N"/>
</dbReference>
<dbReference type="GO" id="GO:0003887">
    <property type="term" value="F:DNA-directed DNA polymerase activity"/>
    <property type="evidence" value="ECO:0007669"/>
    <property type="project" value="UniProtKB-KW"/>
</dbReference>
<comment type="function">
    <text evidence="9">DNA polymerase III is a complex, multichain enzyme responsible for most of the replicative synthesis in bacteria. This DNA polymerase also exhibits 3' to 5' exonuclease activity. The alpha chain is the DNA polymerase.</text>
</comment>
<dbReference type="InterPro" id="IPR029460">
    <property type="entry name" value="DNAPol_HHH"/>
</dbReference>
<dbReference type="Pfam" id="PF02811">
    <property type="entry name" value="PHP"/>
    <property type="match status" value="1"/>
</dbReference>
<dbReference type="InterPro" id="IPR004365">
    <property type="entry name" value="NA-bd_OB_tRNA"/>
</dbReference>
<dbReference type="GO" id="GO:0003676">
    <property type="term" value="F:nucleic acid binding"/>
    <property type="evidence" value="ECO:0007669"/>
    <property type="project" value="InterPro"/>
</dbReference>
<name>A0A1V4IYK7_9CLOT</name>
<gene>
    <name evidence="12" type="primary">dnaE</name>
    <name evidence="12" type="ORF">CLORY_01310</name>
</gene>
<evidence type="ECO:0000313" key="13">
    <source>
        <dbReference type="Proteomes" id="UP000190080"/>
    </source>
</evidence>
<dbReference type="InterPro" id="IPR040982">
    <property type="entry name" value="DNA_pol3_finger"/>
</dbReference>
<dbReference type="Gene3D" id="1.10.10.1600">
    <property type="entry name" value="Bacterial DNA polymerase III alpha subunit, thumb domain"/>
    <property type="match status" value="1"/>
</dbReference>
<dbReference type="Pfam" id="PF01336">
    <property type="entry name" value="tRNA_anti-codon"/>
    <property type="match status" value="1"/>
</dbReference>
<dbReference type="SMART" id="SM00481">
    <property type="entry name" value="POLIIIAc"/>
    <property type="match status" value="1"/>
</dbReference>
<dbReference type="Pfam" id="PF17657">
    <property type="entry name" value="DNA_pol3_finger"/>
    <property type="match status" value="1"/>
</dbReference>
<evidence type="ECO:0000256" key="10">
    <source>
        <dbReference type="ARBA" id="ARBA00049244"/>
    </source>
</evidence>
<dbReference type="CDD" id="cd04485">
    <property type="entry name" value="DnaE_OBF"/>
    <property type="match status" value="1"/>
</dbReference>
<keyword evidence="6 12" id="KW-0548">Nucleotidyltransferase</keyword>
<dbReference type="Gene3D" id="3.20.20.140">
    <property type="entry name" value="Metal-dependent hydrolases"/>
    <property type="match status" value="1"/>
</dbReference>
<evidence type="ECO:0000256" key="1">
    <source>
        <dbReference type="ARBA" id="ARBA00004496"/>
    </source>
</evidence>
<keyword evidence="8" id="KW-0239">DNA-directed DNA polymerase</keyword>
<protein>
    <recommendedName>
        <fullName evidence="4">DNA polymerase III subunit alpha</fullName>
        <ecNumber evidence="3">2.7.7.7</ecNumber>
    </recommendedName>
</protein>
<evidence type="ECO:0000256" key="6">
    <source>
        <dbReference type="ARBA" id="ARBA00022695"/>
    </source>
</evidence>
<accession>A0A1V4IYK7</accession>
<dbReference type="Gene3D" id="1.10.150.870">
    <property type="match status" value="1"/>
</dbReference>
<evidence type="ECO:0000313" key="12">
    <source>
        <dbReference type="EMBL" id="OPJ65131.1"/>
    </source>
</evidence>
<comment type="subcellular location">
    <subcellularLocation>
        <location evidence="1">Cytoplasm</location>
    </subcellularLocation>
</comment>
<sequence length="1201" mass="136568">MEITYENIDFVHLHVHTEYSLLDGSGKIPAMLKRAKELGMKSLAITDHGVMYGCVDFYKAAKEIGIKPIIGCEIYIVPKSRHIKQNDKENETHHLVLLVKNETGYENLMKIVSTASIEGFYYKPRIDHEYLKEHSEGLIALSACLGGEVQSHLVKEEYEKAKEAASFYKSVFGKDFYLELQYHGIQDQIKVNNYNIQLAKELDIPLIVTNDVHYILQSDYKAHDVLLCIQTGKTVDDEDRMRYPSDQFYLKSPEEMYSMFSNVPQAIANTVKIAEECNFDYEFHKSKLPRFPLPEGTDPYEYLSAHCFKGLAERYEVFSELAEDLRNEEGMHKLAEQKEEVALLVKRLDYELGVIKQMGYVDYFLIVWDFIRFANENGVPTGPGRGSGAGSIVAYTLGITKIDPIKYGLIFERFLNPERVSMPDIDSDFCYEGRQKVIDYVVEKYGKNSVSQIITFGTMAARMCIRDVGRAMQYSYSEVDKIAKMIPTMLGITIDKALNINPDLKQAYESDERVKELIDVSRALEGIPRHSSTHAAGVVIASRPLVEYVPLQKNEEMIVTQFTMGTLEELGLLKMDFLGLRTLTVMRDTVDMIKSNRGINIELDKIPLEDEAVYKMIGQGKTVGVFQLESAGMTSFMKELKPDSLEDIIAGISLYRPGPMAEIPRYIKNKNNSEEIEYLTPELESILKVTNGVMIYQEQVMEIVRKLAGYSMGRSDLVRRAMSKKKHKVMEEERRNFIHGIVDEDGKILVPGCIRNGISEEIANKIFDQMMDFASYAFNKSHAAAYAVIGYQTAYLMYYYPAEYIAAMLNSIMGISEKVAFYIRFAESIGIKVQAPDINESYAKFAVKDEKTIIFGLASIKNAGINAVESIVESREKKGKFKSLFDFCNKIDISAVNKRVIESLIKAGAFDCFNVYRSQLIMVYEKILDGLGNEKKRNLEGQLNLFDTSEQQESMEPEIKYPNIKEYDRRMLLAMEKEMTGLYISGHPLDEYADILKNKSNIRTIDIMEAVNSSTTLEDEVEGAEENLIINRNSSDIKDGKKVIIGGIITGVSRKFTRNNDRMAFVTLEDLYGSIEVIVFPKVMEKVSPIIQEDSIVLVRGRISIREDEAPKILCEDIKILDIASQYNKLYIAIEDQDTARGLYANLRRLFLRFKGDIPVYIYMKKEKSAARIGKDLTVEPDGELVSLLKSEFGEENVKLV</sequence>
<comment type="caution">
    <text evidence="12">The sequence shown here is derived from an EMBL/GenBank/DDBJ whole genome shotgun (WGS) entry which is preliminary data.</text>
</comment>
<dbReference type="Pfam" id="PF07733">
    <property type="entry name" value="DNA_pol3_alpha"/>
    <property type="match status" value="1"/>
</dbReference>
<evidence type="ECO:0000256" key="9">
    <source>
        <dbReference type="ARBA" id="ARBA00025611"/>
    </source>
</evidence>
<dbReference type="CDD" id="cd12113">
    <property type="entry name" value="PHP_PolIIIA_DnaE3"/>
    <property type="match status" value="1"/>
</dbReference>
<dbReference type="Proteomes" id="UP000190080">
    <property type="component" value="Unassembled WGS sequence"/>
</dbReference>
<comment type="catalytic activity">
    <reaction evidence="10">
        <text>DNA(n) + a 2'-deoxyribonucleoside 5'-triphosphate = DNA(n+1) + diphosphate</text>
        <dbReference type="Rhea" id="RHEA:22508"/>
        <dbReference type="Rhea" id="RHEA-COMP:17339"/>
        <dbReference type="Rhea" id="RHEA-COMP:17340"/>
        <dbReference type="ChEBI" id="CHEBI:33019"/>
        <dbReference type="ChEBI" id="CHEBI:61560"/>
        <dbReference type="ChEBI" id="CHEBI:173112"/>
        <dbReference type="EC" id="2.7.7.7"/>
    </reaction>
</comment>
<dbReference type="NCBIfam" id="NF005298">
    <property type="entry name" value="PRK06826.1"/>
    <property type="match status" value="1"/>
</dbReference>
<feature type="domain" description="Polymerase/histidinol phosphatase N-terminal" evidence="11">
    <location>
        <begin position="11"/>
        <end position="78"/>
    </location>
</feature>
<evidence type="ECO:0000256" key="3">
    <source>
        <dbReference type="ARBA" id="ARBA00012417"/>
    </source>
</evidence>
<dbReference type="EC" id="2.7.7.7" evidence="3"/>
<dbReference type="Pfam" id="PF14579">
    <property type="entry name" value="HHH_6"/>
    <property type="match status" value="1"/>
</dbReference>
<dbReference type="InterPro" id="IPR004013">
    <property type="entry name" value="PHP_dom"/>
</dbReference>
<keyword evidence="5 12" id="KW-0808">Transferase</keyword>
<dbReference type="SUPFAM" id="SSF89550">
    <property type="entry name" value="PHP domain-like"/>
    <property type="match status" value="1"/>
</dbReference>